<dbReference type="EMBL" id="CH474051">
    <property type="protein sequence ID" value="EDL87814.1"/>
    <property type="molecule type" value="Genomic_DNA"/>
</dbReference>
<organism evidence="1 2">
    <name type="scientific">Rattus norvegicus</name>
    <name type="common">Rat</name>
    <dbReference type="NCBI Taxonomy" id="10116"/>
    <lineage>
        <taxon>Eukaryota</taxon>
        <taxon>Metazoa</taxon>
        <taxon>Chordata</taxon>
        <taxon>Craniata</taxon>
        <taxon>Vertebrata</taxon>
        <taxon>Euteleostomi</taxon>
        <taxon>Mammalia</taxon>
        <taxon>Eutheria</taxon>
        <taxon>Euarchontoglires</taxon>
        <taxon>Glires</taxon>
        <taxon>Rodentia</taxon>
        <taxon>Myomorpha</taxon>
        <taxon>Muroidea</taxon>
        <taxon>Muridae</taxon>
        <taxon>Murinae</taxon>
        <taxon>Rattus</taxon>
    </lineage>
</organism>
<evidence type="ECO:0000313" key="1">
    <source>
        <dbReference type="EMBL" id="EDL87814.1"/>
    </source>
</evidence>
<protein>
    <submittedName>
        <fullName evidence="1">RCG19985</fullName>
    </submittedName>
</protein>
<name>A6KIF9_RAT</name>
<dbReference type="Proteomes" id="UP000234681">
    <property type="component" value="Chromosome 20"/>
</dbReference>
<dbReference type="AlphaFoldDB" id="A6KIF9"/>
<proteinExistence type="predicted"/>
<accession>A6KIF9</accession>
<reference evidence="2" key="1">
    <citation type="submission" date="2005-09" db="EMBL/GenBank/DDBJ databases">
        <authorList>
            <person name="Mural R.J."/>
            <person name="Li P.W."/>
            <person name="Adams M.D."/>
            <person name="Amanatides P.G."/>
            <person name="Baden-Tillson H."/>
            <person name="Barnstead M."/>
            <person name="Chin S.H."/>
            <person name="Dew I."/>
            <person name="Evans C.A."/>
            <person name="Ferriera S."/>
            <person name="Flanigan M."/>
            <person name="Fosler C."/>
            <person name="Glodek A."/>
            <person name="Gu Z."/>
            <person name="Holt R.A."/>
            <person name="Jennings D."/>
            <person name="Kraft C.L."/>
            <person name="Lu F."/>
            <person name="Nguyen T."/>
            <person name="Nusskern D.R."/>
            <person name="Pfannkoch C.M."/>
            <person name="Sitter C."/>
            <person name="Sutton G.G."/>
            <person name="Venter J.C."/>
            <person name="Wang Z."/>
            <person name="Woodage T."/>
            <person name="Zheng X.H."/>
            <person name="Zhong F."/>
        </authorList>
    </citation>
    <scope>NUCLEOTIDE SEQUENCE [LARGE SCALE GENOMIC DNA]</scope>
    <source>
        <strain>BN</strain>
        <strain evidence="2">Sprague-Dawley</strain>
    </source>
</reference>
<sequence>MQCPVAANTSSTQFLHRRLSAHCRRGNGKIISQRIN</sequence>
<gene>
    <name evidence="1" type="ORF">rCG_19985</name>
</gene>
<evidence type="ECO:0000313" key="2">
    <source>
        <dbReference type="Proteomes" id="UP000234681"/>
    </source>
</evidence>